<organism evidence="1">
    <name type="scientific">gut metagenome</name>
    <dbReference type="NCBI Taxonomy" id="749906"/>
    <lineage>
        <taxon>unclassified sequences</taxon>
        <taxon>metagenomes</taxon>
        <taxon>organismal metagenomes</taxon>
    </lineage>
</organism>
<evidence type="ECO:0000313" key="1">
    <source>
        <dbReference type="EMBL" id="EJW96272.1"/>
    </source>
</evidence>
<proteinExistence type="predicted"/>
<sequence>MRRISKRVLMFRSSFMHEYLLLPSVLCCPNKLLLLWVAACRDRTTYYSKHFPVQGIYLVVAAEVV</sequence>
<dbReference type="AlphaFoldDB" id="J9G385"/>
<comment type="caution">
    <text evidence="1">The sequence shown here is derived from an EMBL/GenBank/DDBJ whole genome shotgun (WGS) entry which is preliminary data.</text>
</comment>
<protein>
    <submittedName>
        <fullName evidence="1">Uncharacterized protein</fullName>
    </submittedName>
</protein>
<reference evidence="1" key="1">
    <citation type="journal article" date="2012" name="PLoS ONE">
        <title>Gene sets for utilization of primary and secondary nutrition supplies in the distal gut of endangered iberian lynx.</title>
        <authorList>
            <person name="Alcaide M."/>
            <person name="Messina E."/>
            <person name="Richter M."/>
            <person name="Bargiela R."/>
            <person name="Peplies J."/>
            <person name="Huws S.A."/>
            <person name="Newbold C.J."/>
            <person name="Golyshin P.N."/>
            <person name="Simon M.A."/>
            <person name="Lopez G."/>
            <person name="Yakimov M.M."/>
            <person name="Ferrer M."/>
        </authorList>
    </citation>
    <scope>NUCLEOTIDE SEQUENCE</scope>
</reference>
<gene>
    <name evidence="1" type="ORF">EVA_15620</name>
</gene>
<name>J9G385_9ZZZZ</name>
<accession>J9G385</accession>
<dbReference type="EMBL" id="AMCI01005370">
    <property type="protein sequence ID" value="EJW96272.1"/>
    <property type="molecule type" value="Genomic_DNA"/>
</dbReference>